<organism evidence="3 4">
    <name type="scientific">Acetobacter tropicalis</name>
    <dbReference type="NCBI Taxonomy" id="104102"/>
    <lineage>
        <taxon>Bacteria</taxon>
        <taxon>Pseudomonadati</taxon>
        <taxon>Pseudomonadota</taxon>
        <taxon>Alphaproteobacteria</taxon>
        <taxon>Acetobacterales</taxon>
        <taxon>Acetobacteraceae</taxon>
        <taxon>Acetobacter</taxon>
    </lineage>
</organism>
<gene>
    <name evidence="3" type="ORF">HC62_00220</name>
</gene>
<reference evidence="3 4" key="1">
    <citation type="submission" date="2014-06" db="EMBL/GenBank/DDBJ databases">
        <authorList>
            <person name="Ju J."/>
            <person name="Zhang J."/>
        </authorList>
    </citation>
    <scope>NUCLEOTIDE SEQUENCE [LARGE SCALE GENOMIC DNA]</scope>
    <source>
        <strain evidence="3">DmW_042</strain>
    </source>
</reference>
<keyword evidence="1" id="KW-0175">Coiled coil</keyword>
<dbReference type="SUPFAM" id="SSF52540">
    <property type="entry name" value="P-loop containing nucleoside triphosphate hydrolases"/>
    <property type="match status" value="1"/>
</dbReference>
<dbReference type="PANTHER" id="PTHR32114">
    <property type="entry name" value="ABC TRANSPORTER ABCH.3"/>
    <property type="match status" value="1"/>
</dbReference>
<dbReference type="GO" id="GO:0016887">
    <property type="term" value="F:ATP hydrolysis activity"/>
    <property type="evidence" value="ECO:0007669"/>
    <property type="project" value="InterPro"/>
</dbReference>
<evidence type="ECO:0000313" key="3">
    <source>
        <dbReference type="EMBL" id="OUI79804.1"/>
    </source>
</evidence>
<dbReference type="GO" id="GO:0006302">
    <property type="term" value="P:double-strand break repair"/>
    <property type="evidence" value="ECO:0007669"/>
    <property type="project" value="InterPro"/>
</dbReference>
<evidence type="ECO:0000256" key="1">
    <source>
        <dbReference type="SAM" id="Coils"/>
    </source>
</evidence>
<sequence>MMQFEPSLFVTRMVIKSNSLIVYDKLFHQGLNIIRGENASGKSTILNFIFYGLGGDLSEWSDAALQCTQVLIEAELSGKPITLSREVSQKHGQPMNVFGGPYDLAQKAPSSDWMRYPYKRSQNRESFSQMLFRLLGLPEVRNELSGNVTIHQVLRLLYADQLSPIDELFRHERFDSALLRDAVGRLLCGAYDGSLYENELNLRKFDKELDIVSGELRGLFSVFGQNKESLTLSSIDAERTRILTEQINNQNEVEKEHKKLFQNPDMDQASQVAQETAYNEVQRLQKELLELKTRRDANIFEMTDSERFIASLEEKLAALGDASLVAEEIGNTQFRFCPSCYTPLEDAHDEKNCHLCKSPFDPERYKRRIVAQINEMEIQVQQSRMLQGERTKKLEKLDHTLGDLEGYWRTASARLRELSRLPSFQIQERLQLLQRQAGYLDRQLEDLEQRKKTVDLLNKLSEKKEKLSEEIDRLRGKISTIRETQKYRFDTAKNEISKQIIGFLHNDISREEAFEISKDVEFDFAANRIKVDEQSYFSASSRAYLKASFAAGFLFAAAKDKQFRHPRFCIIDIVEDKGMEMERTRNLQIQLSKKSEVAESQHQLIFATSMIAPELENAKYTVGPFSTREKRALKLPAQKSI</sequence>
<comment type="caution">
    <text evidence="3">The sequence shown here is derived from an EMBL/GenBank/DDBJ whole genome shotgun (WGS) entry which is preliminary data.</text>
</comment>
<dbReference type="Gene3D" id="3.40.50.300">
    <property type="entry name" value="P-loop containing nucleotide triphosphate hydrolases"/>
    <property type="match status" value="1"/>
</dbReference>
<evidence type="ECO:0000313" key="4">
    <source>
        <dbReference type="Proteomes" id="UP000194565"/>
    </source>
</evidence>
<dbReference type="AlphaFoldDB" id="A0A251ZYS9"/>
<feature type="coiled-coil region" evidence="1">
    <location>
        <begin position="430"/>
        <end position="484"/>
    </location>
</feature>
<protein>
    <recommendedName>
        <fullName evidence="2">Rad50/SbcC-type AAA domain-containing protein</fullName>
    </recommendedName>
</protein>
<dbReference type="InterPro" id="IPR027417">
    <property type="entry name" value="P-loop_NTPase"/>
</dbReference>
<accession>A0A251ZYS9</accession>
<feature type="domain" description="Rad50/SbcC-type AAA" evidence="2">
    <location>
        <begin position="27"/>
        <end position="292"/>
    </location>
</feature>
<dbReference type="Proteomes" id="UP000194565">
    <property type="component" value="Unassembled WGS sequence"/>
</dbReference>
<dbReference type="RefSeq" id="WP_086642175.1">
    <property type="nucleotide sequence ID" value="NZ_JOMM01000099.1"/>
</dbReference>
<evidence type="ECO:0000259" key="2">
    <source>
        <dbReference type="Pfam" id="PF13476"/>
    </source>
</evidence>
<dbReference type="EMBL" id="JOMM01000099">
    <property type="protein sequence ID" value="OUI79804.1"/>
    <property type="molecule type" value="Genomic_DNA"/>
</dbReference>
<dbReference type="Pfam" id="PF13476">
    <property type="entry name" value="AAA_23"/>
    <property type="match status" value="1"/>
</dbReference>
<dbReference type="InterPro" id="IPR038729">
    <property type="entry name" value="Rad50/SbcC_AAA"/>
</dbReference>
<name>A0A251ZYS9_9PROT</name>
<dbReference type="PANTHER" id="PTHR32114:SF2">
    <property type="entry name" value="ABC TRANSPORTER ABCH.3"/>
    <property type="match status" value="1"/>
</dbReference>
<proteinExistence type="predicted"/>